<dbReference type="GO" id="GO:0003700">
    <property type="term" value="F:DNA-binding transcription factor activity"/>
    <property type="evidence" value="ECO:0007669"/>
    <property type="project" value="InterPro"/>
</dbReference>
<keyword evidence="5" id="KW-1185">Reference proteome</keyword>
<dbReference type="GO" id="GO:0045944">
    <property type="term" value="P:positive regulation of transcription by RNA polymerase II"/>
    <property type="evidence" value="ECO:0007669"/>
    <property type="project" value="InterPro"/>
</dbReference>
<proteinExistence type="predicted"/>
<dbReference type="PANTHER" id="PTHR48019">
    <property type="entry name" value="SERUM RESPONSE FACTOR HOMOLOG"/>
    <property type="match status" value="1"/>
</dbReference>
<accession>A0A8X7YS83</accession>
<dbReference type="PROSITE" id="PS51297">
    <property type="entry name" value="K_BOX"/>
    <property type="match status" value="1"/>
</dbReference>
<dbReference type="InterPro" id="IPR050142">
    <property type="entry name" value="MADS-box/MEF2_TF"/>
</dbReference>
<dbReference type="CDD" id="cd00265">
    <property type="entry name" value="MADS_MEF2_like"/>
    <property type="match status" value="1"/>
</dbReference>
<dbReference type="AlphaFoldDB" id="A0A8X7YS83"/>
<evidence type="ECO:0000256" key="1">
    <source>
        <dbReference type="SAM" id="MobiDB-lite"/>
    </source>
</evidence>
<evidence type="ECO:0000259" key="3">
    <source>
        <dbReference type="PROSITE" id="PS51297"/>
    </source>
</evidence>
<dbReference type="Pfam" id="PF01486">
    <property type="entry name" value="K-box"/>
    <property type="match status" value="1"/>
</dbReference>
<dbReference type="GO" id="GO:0000977">
    <property type="term" value="F:RNA polymerase II transcription regulatory region sequence-specific DNA binding"/>
    <property type="evidence" value="ECO:0007669"/>
    <property type="project" value="InterPro"/>
</dbReference>
<dbReference type="InterPro" id="IPR002487">
    <property type="entry name" value="TF_Kbox"/>
</dbReference>
<dbReference type="GO" id="GO:0046983">
    <property type="term" value="F:protein dimerization activity"/>
    <property type="evidence" value="ECO:0007669"/>
    <property type="project" value="InterPro"/>
</dbReference>
<dbReference type="OrthoDB" id="831283at2759"/>
<feature type="region of interest" description="Disordered" evidence="1">
    <location>
        <begin position="283"/>
        <end position="305"/>
    </location>
</feature>
<dbReference type="InterPro" id="IPR002100">
    <property type="entry name" value="TF_MADSbox"/>
</dbReference>
<dbReference type="PROSITE" id="PS50066">
    <property type="entry name" value="MADS_BOX_2"/>
    <property type="match status" value="1"/>
</dbReference>
<dbReference type="PROSITE" id="PS00350">
    <property type="entry name" value="MADS_BOX_1"/>
    <property type="match status" value="1"/>
</dbReference>
<dbReference type="Proteomes" id="UP000886885">
    <property type="component" value="Chromosome 11A"/>
</dbReference>
<dbReference type="GO" id="GO:0005634">
    <property type="term" value="C:nucleus"/>
    <property type="evidence" value="ECO:0007669"/>
    <property type="project" value="InterPro"/>
</dbReference>
<name>A0A8X7YS83_POPTO</name>
<feature type="domain" description="K-box" evidence="3">
    <location>
        <begin position="169"/>
        <end position="259"/>
    </location>
</feature>
<sequence>MAYQNESQESSPLRKLGRGKVEIKRIENTTNRQVTFCKRRNGLLKKAYELSVLCDAEVALIVFSSRGRLYEYSNNRSLPLSVIFFPIVKERWNNEKGLAKVMMMPLLVIVECGLSDSLAETANHWLDEVKDEAFFSLISDFLSVKSTIERYKKACADSSNNGSVSEANAQFYQQEAAKLRSQIGNLQNSNRNMLGESLSALSVKELKSLEIKLEKGIGRIRSKKNELLFAEIEYMQKREIDLHTNNQLLRAKIAENERKRQHMNLMPGGVNFEIMQSQPFDSRNYSQVNGLPPANHYPHEDQLFS</sequence>
<evidence type="ECO:0000313" key="5">
    <source>
        <dbReference type="Proteomes" id="UP000886885"/>
    </source>
</evidence>
<dbReference type="EMBL" id="JAAWWB010000021">
    <property type="protein sequence ID" value="KAG6756176.1"/>
    <property type="molecule type" value="Genomic_DNA"/>
</dbReference>
<gene>
    <name evidence="4" type="ORF">POTOM_039601</name>
</gene>
<evidence type="ECO:0000313" key="4">
    <source>
        <dbReference type="EMBL" id="KAG6756176.1"/>
    </source>
</evidence>
<protein>
    <submittedName>
        <fullName evidence="4">Uncharacterized protein</fullName>
    </submittedName>
</protein>
<dbReference type="InterPro" id="IPR033896">
    <property type="entry name" value="MEF2-like_N"/>
</dbReference>
<dbReference type="SMART" id="SM00432">
    <property type="entry name" value="MADS"/>
    <property type="match status" value="1"/>
</dbReference>
<organism evidence="4 5">
    <name type="scientific">Populus tomentosa</name>
    <name type="common">Chinese white poplar</name>
    <dbReference type="NCBI Taxonomy" id="118781"/>
    <lineage>
        <taxon>Eukaryota</taxon>
        <taxon>Viridiplantae</taxon>
        <taxon>Streptophyta</taxon>
        <taxon>Embryophyta</taxon>
        <taxon>Tracheophyta</taxon>
        <taxon>Spermatophyta</taxon>
        <taxon>Magnoliopsida</taxon>
        <taxon>eudicotyledons</taxon>
        <taxon>Gunneridae</taxon>
        <taxon>Pentapetalae</taxon>
        <taxon>rosids</taxon>
        <taxon>fabids</taxon>
        <taxon>Malpighiales</taxon>
        <taxon>Salicaceae</taxon>
        <taxon>Saliceae</taxon>
        <taxon>Populus</taxon>
    </lineage>
</organism>
<feature type="domain" description="MADS-box" evidence="2">
    <location>
        <begin position="16"/>
        <end position="76"/>
    </location>
</feature>
<dbReference type="Pfam" id="PF00319">
    <property type="entry name" value="SRF-TF"/>
    <property type="match status" value="1"/>
</dbReference>
<comment type="caution">
    <text evidence="4">The sequence shown here is derived from an EMBL/GenBank/DDBJ whole genome shotgun (WGS) entry which is preliminary data.</text>
</comment>
<evidence type="ECO:0000259" key="2">
    <source>
        <dbReference type="PROSITE" id="PS50066"/>
    </source>
</evidence>
<reference evidence="4" key="1">
    <citation type="journal article" date="2020" name="bioRxiv">
        <title>Hybrid origin of Populus tomentosa Carr. identified through genome sequencing and phylogenomic analysis.</title>
        <authorList>
            <person name="An X."/>
            <person name="Gao K."/>
            <person name="Chen Z."/>
            <person name="Li J."/>
            <person name="Yang X."/>
            <person name="Yang X."/>
            <person name="Zhou J."/>
            <person name="Guo T."/>
            <person name="Zhao T."/>
            <person name="Huang S."/>
            <person name="Miao D."/>
            <person name="Khan W.U."/>
            <person name="Rao P."/>
            <person name="Ye M."/>
            <person name="Lei B."/>
            <person name="Liao W."/>
            <person name="Wang J."/>
            <person name="Ji L."/>
            <person name="Li Y."/>
            <person name="Guo B."/>
            <person name="Mustafa N.S."/>
            <person name="Li S."/>
            <person name="Yun Q."/>
            <person name="Keller S.R."/>
            <person name="Mao J."/>
            <person name="Zhang R."/>
            <person name="Strauss S.H."/>
        </authorList>
    </citation>
    <scope>NUCLEOTIDE SEQUENCE</scope>
    <source>
        <strain evidence="4">GM15</strain>
        <tissue evidence="4">Leaf</tissue>
    </source>
</reference>